<dbReference type="OrthoDB" id="1668776at2"/>
<gene>
    <name evidence="2" type="ORF">E3U44_16195</name>
</gene>
<feature type="repeat" description="TPR" evidence="1">
    <location>
        <begin position="252"/>
        <end position="285"/>
    </location>
</feature>
<feature type="repeat" description="TPR" evidence="1">
    <location>
        <begin position="120"/>
        <end position="153"/>
    </location>
</feature>
<dbReference type="KEGG" id="nwr:E3U44_16195"/>
<evidence type="ECO:0000313" key="2">
    <source>
        <dbReference type="EMBL" id="QBQ55885.1"/>
    </source>
</evidence>
<dbReference type="InterPro" id="IPR019734">
    <property type="entry name" value="TPR_rpt"/>
</dbReference>
<sequence>MDSLDSQPYPQGMRLLVQIMLLALSTSLLGCATATKPPPENRDAAAPDPQAVQKAIETGDQAFKAGNRDLALFHYVKVLTLDQENINALYKIATIHREKRNTELAEKAYRDTLKQKANHAGALEGFGLLQLHKKEFELAKDKFAAAVKIDPKRWRAHNGLGVIADLRKDYVTAQQHYQAALEIKPGLPLLLNNLGYSHYLAGDWELARSFFEKILAKDSRYEKAWANLGLIYVRQGHHDKATGAFQNIMDEPESLYHIGYILMMEGEHRTAEKYFRKAIHASPTYYPEANDNLEKIQALLKANG</sequence>
<evidence type="ECO:0000313" key="3">
    <source>
        <dbReference type="Proteomes" id="UP000294325"/>
    </source>
</evidence>
<dbReference type="PANTHER" id="PTHR12558:SF13">
    <property type="entry name" value="CELL DIVISION CYCLE PROTEIN 27 HOMOLOG"/>
    <property type="match status" value="1"/>
</dbReference>
<accession>A0A4V1AW98</accession>
<proteinExistence type="predicted"/>
<dbReference type="SUPFAM" id="SSF48452">
    <property type="entry name" value="TPR-like"/>
    <property type="match status" value="1"/>
</dbReference>
<dbReference type="Proteomes" id="UP000294325">
    <property type="component" value="Chromosome"/>
</dbReference>
<dbReference type="InterPro" id="IPR011990">
    <property type="entry name" value="TPR-like_helical_dom_sf"/>
</dbReference>
<dbReference type="EMBL" id="CP038033">
    <property type="protein sequence ID" value="QBQ55885.1"/>
    <property type="molecule type" value="Genomic_DNA"/>
</dbReference>
<dbReference type="Pfam" id="PF13432">
    <property type="entry name" value="TPR_16"/>
    <property type="match status" value="2"/>
</dbReference>
<dbReference type="AlphaFoldDB" id="A0A4V1AW98"/>
<evidence type="ECO:0000256" key="1">
    <source>
        <dbReference type="PROSITE-ProRule" id="PRU00339"/>
    </source>
</evidence>
<protein>
    <submittedName>
        <fullName evidence="2">Tetratricopeptide repeat protein</fullName>
    </submittedName>
</protein>
<dbReference type="PROSITE" id="PS50005">
    <property type="entry name" value="TPR"/>
    <property type="match status" value="2"/>
</dbReference>
<keyword evidence="3" id="KW-1185">Reference proteome</keyword>
<name>A0A4V1AW98_9GAMM</name>
<keyword evidence="1" id="KW-0802">TPR repeat</keyword>
<dbReference type="Gene3D" id="1.25.40.10">
    <property type="entry name" value="Tetratricopeptide repeat domain"/>
    <property type="match status" value="2"/>
</dbReference>
<organism evidence="2 3">
    <name type="scientific">Nitrosococcus wardiae</name>
    <dbReference type="NCBI Taxonomy" id="1814290"/>
    <lineage>
        <taxon>Bacteria</taxon>
        <taxon>Pseudomonadati</taxon>
        <taxon>Pseudomonadota</taxon>
        <taxon>Gammaproteobacteria</taxon>
        <taxon>Chromatiales</taxon>
        <taxon>Chromatiaceae</taxon>
        <taxon>Nitrosococcus</taxon>
    </lineage>
</organism>
<dbReference type="SMART" id="SM00028">
    <property type="entry name" value="TPR"/>
    <property type="match status" value="6"/>
</dbReference>
<reference evidence="2 3" key="1">
    <citation type="submission" date="2019-03" db="EMBL/GenBank/DDBJ databases">
        <title>The genome sequence of Nitrosococcus wardiae strain D1FHST reveals the archetypal metabolic capacity of ammonia-oxidizing Gammaproteobacteria.</title>
        <authorList>
            <person name="Wang L."/>
            <person name="Lim C.K."/>
            <person name="Hanson T.E."/>
            <person name="Dang H."/>
            <person name="Klotz M.G."/>
        </authorList>
    </citation>
    <scope>NUCLEOTIDE SEQUENCE [LARGE SCALE GENOMIC DNA]</scope>
    <source>
        <strain evidence="2 3">D1FHS</strain>
    </source>
</reference>
<dbReference type="PANTHER" id="PTHR12558">
    <property type="entry name" value="CELL DIVISION CYCLE 16,23,27"/>
    <property type="match status" value="1"/>
</dbReference>
<dbReference type="Pfam" id="PF13181">
    <property type="entry name" value="TPR_8"/>
    <property type="match status" value="1"/>
</dbReference>